<dbReference type="AlphaFoldDB" id="S2JWM5"/>
<dbReference type="OrthoDB" id="331602at2759"/>
<accession>S2JWM5</accession>
<feature type="compositionally biased region" description="Acidic residues" evidence="9">
    <location>
        <begin position="882"/>
        <end position="937"/>
    </location>
</feature>
<dbReference type="PANTHER" id="PTHR23168:SF0">
    <property type="entry name" value="MITOTIC SPINDLE ASSEMBLY CHECKPOINT PROTEIN MAD1"/>
    <property type="match status" value="1"/>
</dbReference>
<evidence type="ECO:0000256" key="2">
    <source>
        <dbReference type="ARBA" id="ARBA00008029"/>
    </source>
</evidence>
<dbReference type="VEuPathDB" id="FungiDB:HMPREF1544_06028"/>
<dbReference type="Proteomes" id="UP000014254">
    <property type="component" value="Unassembled WGS sequence"/>
</dbReference>
<evidence type="ECO:0000313" key="11">
    <source>
        <dbReference type="Proteomes" id="UP000014254"/>
    </source>
</evidence>
<evidence type="ECO:0000256" key="9">
    <source>
        <dbReference type="SAM" id="MobiDB-lite"/>
    </source>
</evidence>
<name>S2JWM5_MUCC1</name>
<protein>
    <recommendedName>
        <fullName evidence="3">Spindle assembly checkpoint component MAD1</fullName>
    </recommendedName>
</protein>
<dbReference type="OMA" id="DIITHEY"/>
<dbReference type="InterPro" id="IPR008672">
    <property type="entry name" value="Mad1"/>
</dbReference>
<dbReference type="GO" id="GO:0000776">
    <property type="term" value="C:kinetochore"/>
    <property type="evidence" value="ECO:0007669"/>
    <property type="project" value="TreeGrafter"/>
</dbReference>
<evidence type="ECO:0000256" key="1">
    <source>
        <dbReference type="ARBA" id="ARBA00004123"/>
    </source>
</evidence>
<evidence type="ECO:0000256" key="8">
    <source>
        <dbReference type="SAM" id="Coils"/>
    </source>
</evidence>
<dbReference type="eggNOG" id="KOG4593">
    <property type="taxonomic scope" value="Eukaryota"/>
</dbReference>
<organism evidence="10 11">
    <name type="scientific">Mucor circinelloides f. circinelloides (strain 1006PhL)</name>
    <name type="common">Mucormycosis agent</name>
    <name type="synonym">Calyptromyces circinelloides</name>
    <dbReference type="NCBI Taxonomy" id="1220926"/>
    <lineage>
        <taxon>Eukaryota</taxon>
        <taxon>Fungi</taxon>
        <taxon>Fungi incertae sedis</taxon>
        <taxon>Mucoromycota</taxon>
        <taxon>Mucoromycotina</taxon>
        <taxon>Mucoromycetes</taxon>
        <taxon>Mucorales</taxon>
        <taxon>Mucorineae</taxon>
        <taxon>Mucoraceae</taxon>
        <taxon>Mucor</taxon>
    </lineage>
</organism>
<dbReference type="InParanoid" id="S2JWM5"/>
<keyword evidence="7" id="KW-0131">Cell cycle</keyword>
<feature type="coiled-coil region" evidence="8">
    <location>
        <begin position="342"/>
        <end position="449"/>
    </location>
</feature>
<feature type="region of interest" description="Disordered" evidence="9">
    <location>
        <begin position="534"/>
        <end position="567"/>
    </location>
</feature>
<keyword evidence="11" id="KW-1185">Reference proteome</keyword>
<reference evidence="11" key="1">
    <citation type="submission" date="2013-05" db="EMBL/GenBank/DDBJ databases">
        <title>The Genome sequence of Mucor circinelloides f. circinelloides 1006PhL.</title>
        <authorList>
            <consortium name="The Broad Institute Genomics Platform"/>
            <person name="Cuomo C."/>
            <person name="Earl A."/>
            <person name="Findley K."/>
            <person name="Lee S.C."/>
            <person name="Walker B."/>
            <person name="Young S."/>
            <person name="Zeng Q."/>
            <person name="Gargeya S."/>
            <person name="Fitzgerald M."/>
            <person name="Haas B."/>
            <person name="Abouelleil A."/>
            <person name="Allen A.W."/>
            <person name="Alvarado L."/>
            <person name="Arachchi H.M."/>
            <person name="Berlin A.M."/>
            <person name="Chapman S.B."/>
            <person name="Gainer-Dewar J."/>
            <person name="Goldberg J."/>
            <person name="Griggs A."/>
            <person name="Gujja S."/>
            <person name="Hansen M."/>
            <person name="Howarth C."/>
            <person name="Imamovic A."/>
            <person name="Ireland A."/>
            <person name="Larimer J."/>
            <person name="McCowan C."/>
            <person name="Murphy C."/>
            <person name="Pearson M."/>
            <person name="Poon T.W."/>
            <person name="Priest M."/>
            <person name="Roberts A."/>
            <person name="Saif S."/>
            <person name="Shea T."/>
            <person name="Sisk P."/>
            <person name="Sykes S."/>
            <person name="Wortman J."/>
            <person name="Nusbaum C."/>
            <person name="Birren B."/>
        </authorList>
    </citation>
    <scope>NUCLEOTIDE SEQUENCE [LARGE SCALE GENOMIC DNA]</scope>
    <source>
        <strain evidence="11">1006PhL</strain>
    </source>
</reference>
<feature type="coiled-coil region" evidence="8">
    <location>
        <begin position="251"/>
        <end position="278"/>
    </location>
</feature>
<comment type="subcellular location">
    <subcellularLocation>
        <location evidence="1">Nucleus</location>
    </subcellularLocation>
</comment>
<keyword evidence="6" id="KW-0539">Nucleus</keyword>
<keyword evidence="5" id="KW-0498">Mitosis</keyword>
<dbReference type="GO" id="GO:0051315">
    <property type="term" value="P:attachment of mitotic spindle microtubules to kinetochore"/>
    <property type="evidence" value="ECO:0007669"/>
    <property type="project" value="TreeGrafter"/>
</dbReference>
<evidence type="ECO:0000256" key="7">
    <source>
        <dbReference type="ARBA" id="ARBA00023306"/>
    </source>
</evidence>
<dbReference type="GO" id="GO:0007094">
    <property type="term" value="P:mitotic spindle assembly checkpoint signaling"/>
    <property type="evidence" value="ECO:0007669"/>
    <property type="project" value="InterPro"/>
</dbReference>
<evidence type="ECO:0000256" key="5">
    <source>
        <dbReference type="ARBA" id="ARBA00022776"/>
    </source>
</evidence>
<evidence type="ECO:0000256" key="6">
    <source>
        <dbReference type="ARBA" id="ARBA00023242"/>
    </source>
</evidence>
<dbReference type="GO" id="GO:0072686">
    <property type="term" value="C:mitotic spindle"/>
    <property type="evidence" value="ECO:0007669"/>
    <property type="project" value="TreeGrafter"/>
</dbReference>
<dbReference type="GO" id="GO:0005635">
    <property type="term" value="C:nuclear envelope"/>
    <property type="evidence" value="ECO:0007669"/>
    <property type="project" value="TreeGrafter"/>
</dbReference>
<dbReference type="STRING" id="1220926.S2JWM5"/>
<keyword evidence="8" id="KW-0175">Coiled coil</keyword>
<proteinExistence type="inferred from homology"/>
<feature type="coiled-coil region" evidence="8">
    <location>
        <begin position="584"/>
        <end position="643"/>
    </location>
</feature>
<evidence type="ECO:0000313" key="10">
    <source>
        <dbReference type="EMBL" id="EPB87203.1"/>
    </source>
</evidence>
<feature type="coiled-coil region" evidence="8">
    <location>
        <begin position="34"/>
        <end position="61"/>
    </location>
</feature>
<feature type="coiled-coil region" evidence="8">
    <location>
        <begin position="474"/>
        <end position="525"/>
    </location>
</feature>
<dbReference type="Pfam" id="PF05557">
    <property type="entry name" value="MAD"/>
    <property type="match status" value="1"/>
</dbReference>
<dbReference type="PANTHER" id="PTHR23168">
    <property type="entry name" value="MITOTIC SPINDLE ASSEMBLY CHECKPOINT PROTEIN MAD1 MITOTIC ARREST DEFICIENT-LIKE PROTEIN 1"/>
    <property type="match status" value="1"/>
</dbReference>
<evidence type="ECO:0000256" key="3">
    <source>
        <dbReference type="ARBA" id="ARBA00022019"/>
    </source>
</evidence>
<sequence length="960" mass="110418">MTEVYEAEREIIPLKRKRITSDILSIASANVIVSDHKNDKIKKIESLVNQLELENMTLESKLKCEAVSYNLELEEKAKTIAFLIDSKVECQKRAIYHKERYDEATATLAKMKEKHNSVANELRESLESYRSKVDELSSQLSEQSYETKRATMSENETKRHLTCKIRDLNMRIESLEEEVQEKADAIQRSLLREQELTEKINTLEQQLSNSSSYPSNPQAYQDLEIQYQSISKRTLDLETENIKLASDLKHHKSISQNIETLRQEKESLLHQLKRMDDICEENYRIEKENIKLKAERASWASYLESQPEFNTQSPDNIIYKLAQQAEEAKYSKQSIEYYKSQVMDQMKAIEKLEDHIDELKKTVVKNEHMHAAEQASRDILAQNADSLKRHIAILEGQLAMYDQEEMLAMDQDQYDETKAKRIQELEELLRESENRLTLQAQELAQEKIKSTSVLPPVQVNSGPYEKLESGVSAAKQLSELVAKQDKLMQDLEAKSVNESLLHRKLQSAQEQIEQLTESMKNQERLAQIFTPAAPTSPAMEQPSGSNDEKVSPTVDPQAAESQTASDESGLRILTLVDNPAAKDLAIRTSLLKRLEKENADLLNQIASVAASDTDLITVPKSSLSNLEAKSQDLQSALQSREKRIQRLHSIWEAKVNETSSQIRQLLGYNVIFRNDGVTRLESILVDPTELAFIVKIGDTHSESEKGMLRMVGTKKDHYIKQLEDIYRVYIIEDRNIPAFLSAAAQEFYVSAKQHEQSMMSQEGEHTDFMQDNDEDSFEPYDEETRIYDDQMEGYDEEFTVQSEPNNVALTVESDNGEMIEHEEYTEDEEDNEMIVSSEVVRDDSDIITHEYEEDEENLDDYDRSGDVEDNLAMNINSQTIVFEDDESDEEQEEEGEQEEGEEEEAYNNMDEGEEEETYDNMDEGEEEDLESEEEDEYSSQNSEQHSNPPTILIDDDDDDE</sequence>
<dbReference type="GO" id="GO:0051301">
    <property type="term" value="P:cell division"/>
    <property type="evidence" value="ECO:0007669"/>
    <property type="project" value="UniProtKB-KW"/>
</dbReference>
<dbReference type="FunCoup" id="S2JWM5">
    <property type="interactions" value="543"/>
</dbReference>
<gene>
    <name evidence="10" type="ORF">HMPREF1544_06028</name>
</gene>
<comment type="similarity">
    <text evidence="2">Belongs to the MAD1 family.</text>
</comment>
<dbReference type="EMBL" id="KE123973">
    <property type="protein sequence ID" value="EPB87203.1"/>
    <property type="molecule type" value="Genomic_DNA"/>
</dbReference>
<feature type="coiled-coil region" evidence="8">
    <location>
        <begin position="101"/>
        <end position="206"/>
    </location>
</feature>
<evidence type="ECO:0000256" key="4">
    <source>
        <dbReference type="ARBA" id="ARBA00022618"/>
    </source>
</evidence>
<feature type="region of interest" description="Disordered" evidence="9">
    <location>
        <begin position="879"/>
        <end position="960"/>
    </location>
</feature>
<keyword evidence="4" id="KW-0132">Cell division</keyword>